<keyword evidence="3" id="KW-1185">Reference proteome</keyword>
<gene>
    <name evidence="2" type="ORF">POL58_10435</name>
</gene>
<dbReference type="RefSeq" id="WP_271997006.1">
    <property type="nucleotide sequence ID" value="NZ_JAQNDN010000003.1"/>
</dbReference>
<evidence type="ECO:0000256" key="1">
    <source>
        <dbReference type="SAM" id="MobiDB-lite"/>
    </source>
</evidence>
<feature type="compositionally biased region" description="Pro residues" evidence="1">
    <location>
        <begin position="24"/>
        <end position="35"/>
    </location>
</feature>
<comment type="caution">
    <text evidence="2">The sequence shown here is derived from an EMBL/GenBank/DDBJ whole genome shotgun (WGS) entry which is preliminary data.</text>
</comment>
<evidence type="ECO:0000313" key="2">
    <source>
        <dbReference type="EMBL" id="MDC0668158.1"/>
    </source>
</evidence>
<feature type="region of interest" description="Disordered" evidence="1">
    <location>
        <begin position="1"/>
        <end position="35"/>
    </location>
</feature>
<organism evidence="2 3">
    <name type="scientific">Nannocystis radixulma</name>
    <dbReference type="NCBI Taxonomy" id="2995305"/>
    <lineage>
        <taxon>Bacteria</taxon>
        <taxon>Pseudomonadati</taxon>
        <taxon>Myxococcota</taxon>
        <taxon>Polyangia</taxon>
        <taxon>Nannocystales</taxon>
        <taxon>Nannocystaceae</taxon>
        <taxon>Nannocystis</taxon>
    </lineage>
</organism>
<reference evidence="2 3" key="1">
    <citation type="submission" date="2022-11" db="EMBL/GenBank/DDBJ databases">
        <title>Minimal conservation of predation-associated metabolite biosynthetic gene clusters underscores biosynthetic potential of Myxococcota including descriptions for ten novel species: Archangium lansinium sp. nov., Myxococcus landrumus sp. nov., Nannocystis bai.</title>
        <authorList>
            <person name="Ahearne A."/>
            <person name="Stevens C."/>
            <person name="Dowd S."/>
        </authorList>
    </citation>
    <scope>NUCLEOTIDE SEQUENCE [LARGE SCALE GENOMIC DNA]</scope>
    <source>
        <strain evidence="2 3">NCELM</strain>
    </source>
</reference>
<evidence type="ECO:0000313" key="3">
    <source>
        <dbReference type="Proteomes" id="UP001217838"/>
    </source>
</evidence>
<sequence>MADVFANSRSIAHKGDGGSQTCPAPDPCKTPSPGGPVPVPYINLAQNSALAKGSTSVKIAGNSIALKKSNLSFSSGDEGGTAGGGLFSSKIKGKLSWTTASADVLVEGQGVVRFMEVCLHNGNANNTGGQPLRGETGLTYGGAKPCERCGAPEGHPIKSNEHSEKEMAKLMKSAPRSREGGEGAQAGYMMGVLVCQAPNGMTVTLKAHSGNPVPGFPCKPEPLPDGNTRNCAAQRLINAAHDLGFIPLAMTEAWRGPRRAGPYKPDRHADSCEPCKNQLPQMLCPQNPRNPRTNR</sequence>
<dbReference type="EMBL" id="JAQNDN010000003">
    <property type="protein sequence ID" value="MDC0668158.1"/>
    <property type="molecule type" value="Genomic_DNA"/>
</dbReference>
<dbReference type="Pfam" id="PF13665">
    <property type="entry name" value="Tox-PAAR-like"/>
    <property type="match status" value="1"/>
</dbReference>
<dbReference type="Proteomes" id="UP001217838">
    <property type="component" value="Unassembled WGS sequence"/>
</dbReference>
<protein>
    <submittedName>
        <fullName evidence="2">DUF4150 domain-containing protein</fullName>
    </submittedName>
</protein>
<accession>A0ABT5B220</accession>
<name>A0ABT5B220_9BACT</name>
<proteinExistence type="predicted"/>